<dbReference type="InterPro" id="IPR052711">
    <property type="entry name" value="Zinc_ADH-like"/>
</dbReference>
<comment type="caution">
    <text evidence="2">The sequence shown here is derived from an EMBL/GenBank/DDBJ whole genome shotgun (WGS) entry which is preliminary data.</text>
</comment>
<evidence type="ECO:0000313" key="2">
    <source>
        <dbReference type="EMBL" id="THG91997.1"/>
    </source>
</evidence>
<reference evidence="2 3" key="1">
    <citation type="submission" date="2014-01" db="EMBL/GenBank/DDBJ databases">
        <title>Draft genome sequencing of Bacillus alcalophilus CGMCC 1.3604.</title>
        <authorList>
            <person name="Yang J."/>
            <person name="Diao L."/>
            <person name="Yang S."/>
        </authorList>
    </citation>
    <scope>NUCLEOTIDE SEQUENCE [LARGE SCALE GENOMIC DNA]</scope>
    <source>
        <strain evidence="2 3">CGMCC 1.3604</strain>
    </source>
</reference>
<dbReference type="Proteomes" id="UP000297014">
    <property type="component" value="Unassembled WGS sequence"/>
</dbReference>
<dbReference type="InterPro" id="IPR013154">
    <property type="entry name" value="ADH-like_N"/>
</dbReference>
<evidence type="ECO:0000259" key="1">
    <source>
        <dbReference type="Pfam" id="PF08240"/>
    </source>
</evidence>
<dbReference type="SUPFAM" id="SSF50129">
    <property type="entry name" value="GroES-like"/>
    <property type="match status" value="1"/>
</dbReference>
<dbReference type="Gene3D" id="3.90.180.10">
    <property type="entry name" value="Medium-chain alcohol dehydrogenases, catalytic domain"/>
    <property type="match status" value="1"/>
</dbReference>
<dbReference type="Pfam" id="PF08240">
    <property type="entry name" value="ADH_N"/>
    <property type="match status" value="1"/>
</dbReference>
<dbReference type="PANTHER" id="PTHR45033">
    <property type="match status" value="1"/>
</dbReference>
<protein>
    <recommendedName>
        <fullName evidence="1">Alcohol dehydrogenase-like N-terminal domain-containing protein</fullName>
    </recommendedName>
</protein>
<accession>A0A4S4K4N7</accession>
<organism evidence="2 3">
    <name type="scientific">Alkalihalobacillus alcalophilus ATCC 27647 = CGMCC 1.3604</name>
    <dbReference type="NCBI Taxonomy" id="1218173"/>
    <lineage>
        <taxon>Bacteria</taxon>
        <taxon>Bacillati</taxon>
        <taxon>Bacillota</taxon>
        <taxon>Bacilli</taxon>
        <taxon>Bacillales</taxon>
        <taxon>Bacillaceae</taxon>
        <taxon>Alkalihalobacillus</taxon>
    </lineage>
</organism>
<gene>
    <name evidence="2" type="ORF">AJ85_21665</name>
</gene>
<evidence type="ECO:0000313" key="3">
    <source>
        <dbReference type="Proteomes" id="UP000297014"/>
    </source>
</evidence>
<dbReference type="EMBL" id="JALP01000031">
    <property type="protein sequence ID" value="THG91997.1"/>
    <property type="molecule type" value="Genomic_DNA"/>
</dbReference>
<dbReference type="PANTHER" id="PTHR45033:SF1">
    <property type="entry name" value="OXIDOREDUCTASE (EUROFUNG)"/>
    <property type="match status" value="1"/>
</dbReference>
<dbReference type="AlphaFoldDB" id="A0A4S4K4N7"/>
<dbReference type="RefSeq" id="WP_003320756.1">
    <property type="nucleotide sequence ID" value="NZ_ALPT02000052.1"/>
</dbReference>
<sequence>MKTVVAINPNVKNPKKCTDLGEVDFGEVKIRFGLVEFEQPNFDINDSNNDEYLLVKIKAFSCNFRDKAILLESYLKMKHSDRLFLPFGSEFSAEVVFTGKKVMNFRVGDKVMPNCSYPYSGKKGILPGVATNFASIGWLRIHKNKVIKIPRSINEIEAACFSLSAQTATGMIRRSGILDKGGTPLILSARSNTSLNKV</sequence>
<dbReference type="OrthoDB" id="9787435at2"/>
<proteinExistence type="predicted"/>
<dbReference type="InterPro" id="IPR011032">
    <property type="entry name" value="GroES-like_sf"/>
</dbReference>
<feature type="domain" description="Alcohol dehydrogenase-like N-terminal" evidence="1">
    <location>
        <begin position="51"/>
        <end position="126"/>
    </location>
</feature>
<name>A0A4S4K4N7_ALKAL</name>